<protein>
    <submittedName>
        <fullName evidence="4">Uncharacterized protein</fullName>
    </submittedName>
</protein>
<dbReference type="EMBL" id="MKHE01000030">
    <property type="protein sequence ID" value="OWK00834.1"/>
    <property type="molecule type" value="Genomic_DNA"/>
</dbReference>
<dbReference type="PANTHER" id="PTHR12295:SF29">
    <property type="entry name" value="PROTEIN FURRY HOMOLOG"/>
    <property type="match status" value="1"/>
</dbReference>
<feature type="region of interest" description="Disordered" evidence="1">
    <location>
        <begin position="224"/>
        <end position="250"/>
    </location>
</feature>
<dbReference type="InterPro" id="IPR025481">
    <property type="entry name" value="Cell_Morphogen_C"/>
</dbReference>
<dbReference type="GO" id="GO:0031175">
    <property type="term" value="P:neuron projection development"/>
    <property type="evidence" value="ECO:0007669"/>
    <property type="project" value="TreeGrafter"/>
</dbReference>
<evidence type="ECO:0000259" key="3">
    <source>
        <dbReference type="Pfam" id="PF19421"/>
    </source>
</evidence>
<evidence type="ECO:0000313" key="5">
    <source>
        <dbReference type="Proteomes" id="UP000242450"/>
    </source>
</evidence>
<accession>A0A212C4Q5</accession>
<dbReference type="GO" id="GO:0030427">
    <property type="term" value="C:site of polarized growth"/>
    <property type="evidence" value="ECO:0007669"/>
    <property type="project" value="TreeGrafter"/>
</dbReference>
<sequence length="772" mass="86369">MCSHESTRGPWCFCVDIWCQADSPRALPPQLLEKGLPGMQQPLLQVIYSLLSYMDLSAVPVKQFNVEVLKTIEKYVQSIHWREALNILKLVVSRSASLVLPSYQHSDLSKIEIHRVWTSASKELPGKTLDFHFDISEVIFSSCGDLDLLEHQTSLVSSEDGAREQENMDDTNSEQQFRVFRDFDFLDVELEDGEGESMDNFNWGVRRRSLDSLDKCDLQLLEERQLSGSSPSLNKMNHEDSDESSEEEDLTASQILEHSDLIMNLSPSEETNPMESLTTACDLTPADPHSFNTRMASFDAALPDMNNLQISEGSKADAVQEEEDATVQEDDLSSSINELPATFECSDSFSLDMTEAEEKGNRALDQFTLASFGEGERGVSPPPSPFFSAILAAFQPTACDDAEEAWRSHINQLMCDSDGSCAVYTFHVFSSLFKNIQKRFCFLTCDAASYLGDNLRGIGSKFVSSSQMLTSCSECPTLFVDAETLLSCGLLDKLKFSVLELQEYLDTYNNRKEATLSNIQKRFCFLTCDAASYLGDNLRGIGSKFVSSSQMLTSCSECPTLFVDAETLLSCGLLDKLKFSVLELQEYLDTYNNRKEATLSQLELCQRLYKLHFQLLLLFQSYCKLIGQVHEVSSMPELLNMSRELSDLKKNLKEATAAIAADPLYVEGAWSEPTFASTEAAIQSMLESLWPNDIFGSSSDDEVQTLLNIYFRHQTLGQTGTYALVGSNQSLTEICTKLMELNMEIRDMIRRAQSYRVLTAFLPDSSVSGTSL</sequence>
<evidence type="ECO:0000259" key="2">
    <source>
        <dbReference type="Pfam" id="PF14225"/>
    </source>
</evidence>
<dbReference type="Proteomes" id="UP000242450">
    <property type="component" value="Chromosome 30"/>
</dbReference>
<feature type="compositionally biased region" description="Acidic residues" evidence="1">
    <location>
        <begin position="240"/>
        <end position="250"/>
    </location>
</feature>
<name>A0A212C4Q5_CEREH</name>
<gene>
    <name evidence="4" type="ORF">Celaphus_00016598</name>
</gene>
<feature type="domain" description="Protein furry C-terminal" evidence="3">
    <location>
        <begin position="601"/>
        <end position="772"/>
    </location>
</feature>
<proteinExistence type="predicted"/>
<dbReference type="AlphaFoldDB" id="A0A212C4Q5"/>
<evidence type="ECO:0000256" key="1">
    <source>
        <dbReference type="SAM" id="MobiDB-lite"/>
    </source>
</evidence>
<reference evidence="4 5" key="1">
    <citation type="journal article" date="2018" name="Mol. Genet. Genomics">
        <title>The red deer Cervus elaphus genome CerEla1.0: sequencing, annotating, genes, and chromosomes.</title>
        <authorList>
            <person name="Bana N.A."/>
            <person name="Nyiri A."/>
            <person name="Nagy J."/>
            <person name="Frank K."/>
            <person name="Nagy T."/>
            <person name="Steger V."/>
            <person name="Schiller M."/>
            <person name="Lakatos P."/>
            <person name="Sugar L."/>
            <person name="Horn P."/>
            <person name="Barta E."/>
            <person name="Orosz L."/>
        </authorList>
    </citation>
    <scope>NUCLEOTIDE SEQUENCE [LARGE SCALE GENOMIC DNA]</scope>
    <source>
        <strain evidence="4">Hungarian</strain>
    </source>
</reference>
<feature type="domain" description="Cell morphogenesis protein C-terminal" evidence="2">
    <location>
        <begin position="30"/>
        <end position="95"/>
    </location>
</feature>
<evidence type="ECO:0000313" key="4">
    <source>
        <dbReference type="EMBL" id="OWK00834.1"/>
    </source>
</evidence>
<dbReference type="PANTHER" id="PTHR12295">
    <property type="entry name" value="FURRY-RELATED"/>
    <property type="match status" value="1"/>
</dbReference>
<dbReference type="GO" id="GO:0000902">
    <property type="term" value="P:cell morphogenesis"/>
    <property type="evidence" value="ECO:0007669"/>
    <property type="project" value="InterPro"/>
</dbReference>
<organism evidence="4 5">
    <name type="scientific">Cervus elaphus hippelaphus</name>
    <name type="common">European red deer</name>
    <dbReference type="NCBI Taxonomy" id="46360"/>
    <lineage>
        <taxon>Eukaryota</taxon>
        <taxon>Metazoa</taxon>
        <taxon>Chordata</taxon>
        <taxon>Craniata</taxon>
        <taxon>Vertebrata</taxon>
        <taxon>Euteleostomi</taxon>
        <taxon>Mammalia</taxon>
        <taxon>Eutheria</taxon>
        <taxon>Laurasiatheria</taxon>
        <taxon>Artiodactyla</taxon>
        <taxon>Ruminantia</taxon>
        <taxon>Pecora</taxon>
        <taxon>Cervidae</taxon>
        <taxon>Cervinae</taxon>
        <taxon>Cervus</taxon>
    </lineage>
</organism>
<dbReference type="OrthoDB" id="6287725at2759"/>
<dbReference type="Pfam" id="PF19421">
    <property type="entry name" value="Fry_C"/>
    <property type="match status" value="2"/>
</dbReference>
<comment type="caution">
    <text evidence="4">The sequence shown here is derived from an EMBL/GenBank/DDBJ whole genome shotgun (WGS) entry which is preliminary data.</text>
</comment>
<dbReference type="InterPro" id="IPR045842">
    <property type="entry name" value="Fry_C"/>
</dbReference>
<feature type="domain" description="Protein furry C-terminal" evidence="3">
    <location>
        <begin position="138"/>
        <end position="517"/>
    </location>
</feature>
<dbReference type="InterPro" id="IPR039867">
    <property type="entry name" value="Furry/Tao3/Mor2"/>
</dbReference>
<dbReference type="GO" id="GO:0005938">
    <property type="term" value="C:cell cortex"/>
    <property type="evidence" value="ECO:0007669"/>
    <property type="project" value="TreeGrafter"/>
</dbReference>
<keyword evidence="5" id="KW-1185">Reference proteome</keyword>
<dbReference type="Pfam" id="PF14225">
    <property type="entry name" value="MOR2-PAG1_C"/>
    <property type="match status" value="1"/>
</dbReference>
<feature type="compositionally biased region" description="Polar residues" evidence="1">
    <location>
        <begin position="226"/>
        <end position="235"/>
    </location>
</feature>